<accession>A0ABY7H866</accession>
<dbReference type="EMBL" id="CP114040">
    <property type="protein sequence ID" value="WAS95458.1"/>
    <property type="molecule type" value="Genomic_DNA"/>
</dbReference>
<organism evidence="3 4">
    <name type="scientific">Nannocystis punicea</name>
    <dbReference type="NCBI Taxonomy" id="2995304"/>
    <lineage>
        <taxon>Bacteria</taxon>
        <taxon>Pseudomonadati</taxon>
        <taxon>Myxococcota</taxon>
        <taxon>Polyangia</taxon>
        <taxon>Nannocystales</taxon>
        <taxon>Nannocystaceae</taxon>
        <taxon>Nannocystis</taxon>
    </lineage>
</organism>
<feature type="compositionally biased region" description="Polar residues" evidence="1">
    <location>
        <begin position="73"/>
        <end position="88"/>
    </location>
</feature>
<evidence type="ECO:0000313" key="3">
    <source>
        <dbReference type="EMBL" id="WAS95458.1"/>
    </source>
</evidence>
<dbReference type="PROSITE" id="PS51257">
    <property type="entry name" value="PROKAR_LIPOPROTEIN"/>
    <property type="match status" value="1"/>
</dbReference>
<feature type="compositionally biased region" description="Low complexity" evidence="1">
    <location>
        <begin position="25"/>
        <end position="72"/>
    </location>
</feature>
<gene>
    <name evidence="3" type="ORF">O0S08_04795</name>
</gene>
<name>A0ABY7H866_9BACT</name>
<feature type="region of interest" description="Disordered" evidence="1">
    <location>
        <begin position="21"/>
        <end position="88"/>
    </location>
</feature>
<protein>
    <submittedName>
        <fullName evidence="3">Uncharacterized protein</fullName>
    </submittedName>
</protein>
<evidence type="ECO:0000256" key="1">
    <source>
        <dbReference type="SAM" id="MobiDB-lite"/>
    </source>
</evidence>
<reference evidence="3" key="1">
    <citation type="submission" date="2022-11" db="EMBL/GenBank/DDBJ databases">
        <title>Minimal conservation of predation-associated metabolite biosynthetic gene clusters underscores biosynthetic potential of Myxococcota including descriptions for ten novel species: Archangium lansinium sp. nov., Myxococcus landrumus sp. nov., Nannocystis bai.</title>
        <authorList>
            <person name="Ahearne A."/>
            <person name="Stevens C."/>
            <person name="Dowd S."/>
        </authorList>
    </citation>
    <scope>NUCLEOTIDE SEQUENCE</scope>
    <source>
        <strain evidence="3">Fl3</strain>
    </source>
</reference>
<dbReference type="RefSeq" id="WP_269037796.1">
    <property type="nucleotide sequence ID" value="NZ_CP114040.1"/>
</dbReference>
<sequence>MSLIRSALISTLAVMAACGGDGQGDDTSASSGSIGSSGGSETSSSSVGETVDVTGPGTPTTSSGPDEPTTSSAGTTEDSGQVNPNPTISAYVGTNVSADLWAADFGRQLSGFSGTLDANGLPGAGQSGTSQTDVGFLFPTGTYELVWEGSGTVSVGGIGNLHDVTDEGDVHRGLVDLTQTPGVFGQLLSITIANGPGQSVTSLRLYPPGVEPTASFYPAFLAALTPFRALRFMDWEATNNSQLVSWSDRPTTARFGAQDGVPYELIAELINETGKDAWLTVPEKVDDDFIAQMAQFFAQELDFSRIQSARDAAGFTTPFRLYVENSNETWNGGFSAYGTFLAAANADPGRYTGETSGAYGPDWMNGNLDLMKVGQYNADRLVKIGGAFKAAFATIGKEDAVAPVLAGWALGPAFSDVGLQFITKNYGDPKTHVAAVAQAPYFGPPNDDSTGAMDSLFAAIDQDIAGKAATYAEFAQLGAEYGIPIVAYEGGQGLSGATNLPIKHLAQHDARMYAAYTSYLALWKEHFGTDLFMHFSLAGAPGIPESFFQYGYWGALEGIGLDLATCGQDLPTLNGDEPIATVAGNCPKYRALAEQVPGD</sequence>
<evidence type="ECO:0000256" key="2">
    <source>
        <dbReference type="SAM" id="SignalP"/>
    </source>
</evidence>
<dbReference type="Proteomes" id="UP001164459">
    <property type="component" value="Chromosome"/>
</dbReference>
<evidence type="ECO:0000313" key="4">
    <source>
        <dbReference type="Proteomes" id="UP001164459"/>
    </source>
</evidence>
<feature type="signal peptide" evidence="2">
    <location>
        <begin position="1"/>
        <end position="16"/>
    </location>
</feature>
<keyword evidence="4" id="KW-1185">Reference proteome</keyword>
<proteinExistence type="predicted"/>
<feature type="chain" id="PRO_5046958972" evidence="2">
    <location>
        <begin position="17"/>
        <end position="599"/>
    </location>
</feature>
<keyword evidence="2" id="KW-0732">Signal</keyword>